<dbReference type="InterPro" id="IPR050441">
    <property type="entry name" value="RBM"/>
</dbReference>
<dbReference type="InterPro" id="IPR012677">
    <property type="entry name" value="Nucleotide-bd_a/b_plait_sf"/>
</dbReference>
<feature type="compositionally biased region" description="Basic and acidic residues" evidence="3">
    <location>
        <begin position="136"/>
        <end position="146"/>
    </location>
</feature>
<protein>
    <submittedName>
        <fullName evidence="6">Glycine-rich RNA-binding protein 8 isoform X1</fullName>
    </submittedName>
</protein>
<evidence type="ECO:0000256" key="1">
    <source>
        <dbReference type="ARBA" id="ARBA00022884"/>
    </source>
</evidence>
<dbReference type="Gene3D" id="3.30.70.330">
    <property type="match status" value="1"/>
</dbReference>
<reference evidence="6" key="1">
    <citation type="submission" date="2025-08" db="UniProtKB">
        <authorList>
            <consortium name="RefSeq"/>
        </authorList>
    </citation>
    <scope>IDENTIFICATION</scope>
    <source>
        <tissue evidence="6">Whole organism</tissue>
    </source>
</reference>
<keyword evidence="1 2" id="KW-0694">RNA-binding</keyword>
<feature type="compositionally biased region" description="Low complexity" evidence="3">
    <location>
        <begin position="147"/>
        <end position="161"/>
    </location>
</feature>
<accession>A0A8B7NWU6</accession>
<gene>
    <name evidence="6" type="primary">LOC108673982</name>
</gene>
<dbReference type="InterPro" id="IPR000504">
    <property type="entry name" value="RRM_dom"/>
</dbReference>
<feature type="compositionally biased region" description="Basic and acidic residues" evidence="3">
    <location>
        <begin position="223"/>
        <end position="232"/>
    </location>
</feature>
<dbReference type="OrthoDB" id="439808at2759"/>
<feature type="compositionally biased region" description="Gly residues" evidence="3">
    <location>
        <begin position="121"/>
        <end position="135"/>
    </location>
</feature>
<dbReference type="PROSITE" id="PS50102">
    <property type="entry name" value="RRM"/>
    <property type="match status" value="1"/>
</dbReference>
<dbReference type="PANTHER" id="PTHR48034">
    <property type="entry name" value="TRANSFORMER-2 SEX-DETERMINING PROTEIN-RELATED"/>
    <property type="match status" value="1"/>
</dbReference>
<keyword evidence="5" id="KW-1185">Reference proteome</keyword>
<feature type="domain" description="RRM" evidence="4">
    <location>
        <begin position="18"/>
        <end position="95"/>
    </location>
</feature>
<dbReference type="AlphaFoldDB" id="A0A8B7NWU6"/>
<dbReference type="Pfam" id="PF00076">
    <property type="entry name" value="RRM_1"/>
    <property type="match status" value="1"/>
</dbReference>
<dbReference type="GO" id="GO:0003723">
    <property type="term" value="F:RNA binding"/>
    <property type="evidence" value="ECO:0007669"/>
    <property type="project" value="UniProtKB-UniRule"/>
</dbReference>
<sequence>MSNRRRHVGTRDDPVPNKCLGVFGLSTLTKESQLQDIFDKFGENTVKIVTDAKTQTSRGFGFVYFKSIKHATAAKEACTGMEIDRRRIRVDFSITQRAHTPTPGIYMGRPTIRSDRYSSYGAGGGGYGGSYSRGGGYRDRDRESRYQRSPPRYRSSYSRDGAGYGGGGGGGGGGGSSSSYRRSSRSDYYGGGGSGRDYEASASGYDRGASNYRSGGGGGSYEQRGEYRHERSYNGSGASAAPYDARSYDRSYERSYERSGYRSRSRSDSRGRYRY</sequence>
<evidence type="ECO:0000313" key="5">
    <source>
        <dbReference type="Proteomes" id="UP000694843"/>
    </source>
</evidence>
<dbReference type="GeneID" id="108673982"/>
<dbReference type="RefSeq" id="XP_018017366.1">
    <property type="nucleotide sequence ID" value="XM_018161877.1"/>
</dbReference>
<evidence type="ECO:0000256" key="3">
    <source>
        <dbReference type="SAM" id="MobiDB-lite"/>
    </source>
</evidence>
<evidence type="ECO:0000259" key="4">
    <source>
        <dbReference type="PROSITE" id="PS50102"/>
    </source>
</evidence>
<evidence type="ECO:0000256" key="2">
    <source>
        <dbReference type="PROSITE-ProRule" id="PRU00176"/>
    </source>
</evidence>
<proteinExistence type="predicted"/>
<dbReference type="SUPFAM" id="SSF54928">
    <property type="entry name" value="RNA-binding domain, RBD"/>
    <property type="match status" value="1"/>
</dbReference>
<dbReference type="InterPro" id="IPR035979">
    <property type="entry name" value="RBD_domain_sf"/>
</dbReference>
<name>A0A8B7NWU6_HYAAZ</name>
<dbReference type="KEGG" id="hazt:108673982"/>
<dbReference type="OMA" id="LLEYTWE"/>
<organism evidence="5 6">
    <name type="scientific">Hyalella azteca</name>
    <name type="common">Amphipod</name>
    <dbReference type="NCBI Taxonomy" id="294128"/>
    <lineage>
        <taxon>Eukaryota</taxon>
        <taxon>Metazoa</taxon>
        <taxon>Ecdysozoa</taxon>
        <taxon>Arthropoda</taxon>
        <taxon>Crustacea</taxon>
        <taxon>Multicrustacea</taxon>
        <taxon>Malacostraca</taxon>
        <taxon>Eumalacostraca</taxon>
        <taxon>Peracarida</taxon>
        <taxon>Amphipoda</taxon>
        <taxon>Senticaudata</taxon>
        <taxon>Talitrida</taxon>
        <taxon>Talitroidea</taxon>
        <taxon>Hyalellidae</taxon>
        <taxon>Hyalella</taxon>
    </lineage>
</organism>
<evidence type="ECO:0000313" key="6">
    <source>
        <dbReference type="RefSeq" id="XP_018017366.1"/>
    </source>
</evidence>
<dbReference type="SMART" id="SM00360">
    <property type="entry name" value="RRM"/>
    <property type="match status" value="1"/>
</dbReference>
<feature type="compositionally biased region" description="Basic and acidic residues" evidence="3">
    <location>
        <begin position="246"/>
        <end position="275"/>
    </location>
</feature>
<feature type="compositionally biased region" description="Gly residues" evidence="3">
    <location>
        <begin position="162"/>
        <end position="176"/>
    </location>
</feature>
<feature type="region of interest" description="Disordered" evidence="3">
    <location>
        <begin position="117"/>
        <end position="275"/>
    </location>
</feature>
<dbReference type="Proteomes" id="UP000694843">
    <property type="component" value="Unplaced"/>
</dbReference>
<dbReference type="PRINTS" id="PR01228">
    <property type="entry name" value="EGGSHELL"/>
</dbReference>